<dbReference type="KEGG" id="pbh:AAW51_0178"/>
<name>A0A0G3BBY9_9BURK</name>
<comment type="subcellular location">
    <subcellularLocation>
        <location evidence="1">Periplasm</location>
    </subcellularLocation>
</comment>
<protein>
    <submittedName>
        <fullName evidence="3">Copper binding protein, plastocyanin/azurin family</fullName>
    </submittedName>
</protein>
<dbReference type="PANTHER" id="PTHR36507">
    <property type="entry name" value="BLL1555 PROTEIN"/>
    <property type="match status" value="1"/>
</dbReference>
<dbReference type="Pfam" id="PF13473">
    <property type="entry name" value="Cupredoxin_1"/>
    <property type="match status" value="1"/>
</dbReference>
<organism evidence="3 4">
    <name type="scientific">Caldimonas brevitalea</name>
    <dbReference type="NCBI Taxonomy" id="413882"/>
    <lineage>
        <taxon>Bacteria</taxon>
        <taxon>Pseudomonadati</taxon>
        <taxon>Pseudomonadota</taxon>
        <taxon>Betaproteobacteria</taxon>
        <taxon>Burkholderiales</taxon>
        <taxon>Sphaerotilaceae</taxon>
        <taxon>Caldimonas</taxon>
    </lineage>
</organism>
<dbReference type="GO" id="GO:0042597">
    <property type="term" value="C:periplasmic space"/>
    <property type="evidence" value="ECO:0007669"/>
    <property type="project" value="UniProtKB-SubCell"/>
</dbReference>
<evidence type="ECO:0000256" key="1">
    <source>
        <dbReference type="ARBA" id="ARBA00004418"/>
    </source>
</evidence>
<dbReference type="InterPro" id="IPR035668">
    <property type="entry name" value="Amicyanin"/>
</dbReference>
<sequence length="94" mass="9921">MVTAGLSIAATAFGATHTVTMEGMQFSPPSVTVKQGDKVVWVNKDVVPHTATVPKGFDSGSVAPGQSWATTPKRGSYDYVCTLHPTMKAKLIVE</sequence>
<gene>
    <name evidence="3" type="ORF">AAW51_0178</name>
</gene>
<dbReference type="STRING" id="413882.AAW51_0178"/>
<dbReference type="InterPro" id="IPR008972">
    <property type="entry name" value="Cupredoxin"/>
</dbReference>
<keyword evidence="4" id="KW-1185">Reference proteome</keyword>
<evidence type="ECO:0000313" key="4">
    <source>
        <dbReference type="Proteomes" id="UP000035352"/>
    </source>
</evidence>
<dbReference type="EMBL" id="CP011371">
    <property type="protein sequence ID" value="AKJ26869.1"/>
    <property type="molecule type" value="Genomic_DNA"/>
</dbReference>
<dbReference type="PANTHER" id="PTHR36507:SF1">
    <property type="entry name" value="BLL1555 PROTEIN"/>
    <property type="match status" value="1"/>
</dbReference>
<evidence type="ECO:0000313" key="3">
    <source>
        <dbReference type="EMBL" id="AKJ26869.1"/>
    </source>
</evidence>
<accession>A0A0G3BBY9</accession>
<dbReference type="InterPro" id="IPR028096">
    <property type="entry name" value="EfeO_Cupredoxin"/>
</dbReference>
<dbReference type="Gene3D" id="2.60.40.420">
    <property type="entry name" value="Cupredoxins - blue copper proteins"/>
    <property type="match status" value="1"/>
</dbReference>
<feature type="domain" description="EfeO-type cupredoxin-like" evidence="2">
    <location>
        <begin position="12"/>
        <end position="93"/>
    </location>
</feature>
<dbReference type="SUPFAM" id="SSF49503">
    <property type="entry name" value="Cupredoxins"/>
    <property type="match status" value="1"/>
</dbReference>
<reference evidence="3 4" key="1">
    <citation type="submission" date="2015-05" db="EMBL/GenBank/DDBJ databases">
        <authorList>
            <person name="Tang B."/>
            <person name="Yu Y."/>
        </authorList>
    </citation>
    <scope>NUCLEOTIDE SEQUENCE [LARGE SCALE GENOMIC DNA]</scope>
    <source>
        <strain evidence="3 4">DSM 7029</strain>
    </source>
</reference>
<dbReference type="InterPro" id="IPR052721">
    <property type="entry name" value="ET_Amicyanin"/>
</dbReference>
<dbReference type="CDD" id="cd13921">
    <property type="entry name" value="Amicyanin"/>
    <property type="match status" value="1"/>
</dbReference>
<dbReference type="AlphaFoldDB" id="A0A0G3BBY9"/>
<evidence type="ECO:0000259" key="2">
    <source>
        <dbReference type="Pfam" id="PF13473"/>
    </source>
</evidence>
<proteinExistence type="predicted"/>
<dbReference type="Proteomes" id="UP000035352">
    <property type="component" value="Chromosome"/>
</dbReference>
<dbReference type="RefSeq" id="WP_417903606.1">
    <property type="nucleotide sequence ID" value="NZ_CP011371.1"/>
</dbReference>